<accession>A0A1R4IPH7</accession>
<dbReference type="Gene3D" id="1.10.540.10">
    <property type="entry name" value="Acyl-CoA dehydrogenase/oxidase, N-terminal domain"/>
    <property type="match status" value="1"/>
</dbReference>
<dbReference type="PANTHER" id="PTHR43884">
    <property type="entry name" value="ACYL-COA DEHYDROGENASE"/>
    <property type="match status" value="1"/>
</dbReference>
<dbReference type="GO" id="GO:0008470">
    <property type="term" value="F:3-methylbutanoyl-CoA dehydrogenase activity"/>
    <property type="evidence" value="ECO:0007669"/>
    <property type="project" value="TreeGrafter"/>
</dbReference>
<reference evidence="4 5" key="1">
    <citation type="submission" date="2017-02" db="EMBL/GenBank/DDBJ databases">
        <authorList>
            <person name="Peterson S.W."/>
        </authorList>
    </citation>
    <scope>NUCLEOTIDE SEQUENCE [LARGE SCALE GENOMIC DNA]</scope>
    <source>
        <strain evidence="4 5">2B3F</strain>
    </source>
</reference>
<dbReference type="InterPro" id="IPR046373">
    <property type="entry name" value="Acyl-CoA_Oxase/DH_mid-dom_sf"/>
</dbReference>
<evidence type="ECO:0000313" key="5">
    <source>
        <dbReference type="Proteomes" id="UP000196230"/>
    </source>
</evidence>
<gene>
    <name evidence="4" type="ORF">FM125_03805</name>
</gene>
<dbReference type="Proteomes" id="UP000196230">
    <property type="component" value="Unassembled WGS sequence"/>
</dbReference>
<dbReference type="SUPFAM" id="SSF56645">
    <property type="entry name" value="Acyl-CoA dehydrogenase NM domain-like"/>
    <property type="match status" value="1"/>
</dbReference>
<dbReference type="EMBL" id="FUKP01000022">
    <property type="protein sequence ID" value="SJN21800.1"/>
    <property type="molecule type" value="Genomic_DNA"/>
</dbReference>
<dbReference type="PIRSF" id="PIRSF016578">
    <property type="entry name" value="HsaA"/>
    <property type="match status" value="1"/>
</dbReference>
<dbReference type="Pfam" id="PF02771">
    <property type="entry name" value="Acyl-CoA_dh_N"/>
    <property type="match status" value="1"/>
</dbReference>
<dbReference type="PANTHER" id="PTHR43884:SF12">
    <property type="entry name" value="ISOVALERYL-COA DEHYDROGENASE, MITOCHONDRIAL-RELATED"/>
    <property type="match status" value="1"/>
</dbReference>
<evidence type="ECO:0000313" key="4">
    <source>
        <dbReference type="EMBL" id="SJN21800.1"/>
    </source>
</evidence>
<dbReference type="GO" id="GO:0050660">
    <property type="term" value="F:flavin adenine dinucleotide binding"/>
    <property type="evidence" value="ECO:0007669"/>
    <property type="project" value="InterPro"/>
</dbReference>
<evidence type="ECO:0000256" key="1">
    <source>
        <dbReference type="ARBA" id="ARBA00023002"/>
    </source>
</evidence>
<dbReference type="InterPro" id="IPR036250">
    <property type="entry name" value="AcylCo_DH-like_C"/>
</dbReference>
<protein>
    <submittedName>
        <fullName evidence="4">Acyl-CoA dehydrogenase probable dibenzothiophene desulfurization enzyme</fullName>
    </submittedName>
</protein>
<dbReference type="Pfam" id="PF08028">
    <property type="entry name" value="Acyl-CoA_dh_2"/>
    <property type="match status" value="1"/>
</dbReference>
<dbReference type="InterPro" id="IPR009100">
    <property type="entry name" value="AcylCoA_DH/oxidase_NM_dom_sf"/>
</dbReference>
<dbReference type="Gene3D" id="1.20.140.10">
    <property type="entry name" value="Butyryl-CoA Dehydrogenase, subunit A, domain 3"/>
    <property type="match status" value="1"/>
</dbReference>
<feature type="domain" description="Acyl-CoA dehydrogenase/oxidase N-terminal" evidence="2">
    <location>
        <begin position="27"/>
        <end position="114"/>
    </location>
</feature>
<dbReference type="InterPro" id="IPR037069">
    <property type="entry name" value="AcylCoA_DH/ox_N_sf"/>
</dbReference>
<dbReference type="Gene3D" id="2.40.110.10">
    <property type="entry name" value="Butyryl-CoA Dehydrogenase, subunit A, domain 2"/>
    <property type="match status" value="1"/>
</dbReference>
<dbReference type="InterPro" id="IPR013107">
    <property type="entry name" value="Acyl-CoA_DH_C"/>
</dbReference>
<evidence type="ECO:0000259" key="2">
    <source>
        <dbReference type="Pfam" id="PF02771"/>
    </source>
</evidence>
<evidence type="ECO:0000259" key="3">
    <source>
        <dbReference type="Pfam" id="PF08028"/>
    </source>
</evidence>
<dbReference type="InterPro" id="IPR013786">
    <property type="entry name" value="AcylCoA_DH/ox_N"/>
</dbReference>
<name>A0A1R4IPH7_9MICC</name>
<sequence length="421" mass="45145">MDAMSSTYTDLADRFTDLFAAVGKGDRAREAGRHLPFAVQQQLREAGLGMVSVPAEAGGEGAGHEDVLRLLMDLAAQDVNTAHLWRSHLVFVAAVDDQPEKIRRRWLRHLASGEWGGSALAERSGAAPGKAATTATKDEGGTWVVTGEKYYATGTAFATWTIVTVGMEGADLVSRRNSKRAGGVVREPERAVAVVRVRQPRVRIKDDWDGFGQRMTATGSVLLDGAAAEDLLEIPRPHGPVPVLEEASLLALQVGVARAALAEGVDLLRRRRRTFNTGTAERPQQDPQLLEIVGRMAGQVSAAEEMVRVVGRAMDVAAGLEAGGNHDDGRLASAWDDAMIAAYRAQAVVPQFVLDVCTHIFDTLGASSTSTVLQLDRHWRNARTIATHDPASFKVRIAGDHLVNGTVPIAYTSAGDVPAER</sequence>
<dbReference type="SUPFAM" id="SSF47203">
    <property type="entry name" value="Acyl-CoA dehydrogenase C-terminal domain-like"/>
    <property type="match status" value="1"/>
</dbReference>
<keyword evidence="1" id="KW-0560">Oxidoreductase</keyword>
<organism evidence="4 5">
    <name type="scientific">Micrococcus lylae</name>
    <dbReference type="NCBI Taxonomy" id="1273"/>
    <lineage>
        <taxon>Bacteria</taxon>
        <taxon>Bacillati</taxon>
        <taxon>Actinomycetota</taxon>
        <taxon>Actinomycetes</taxon>
        <taxon>Micrococcales</taxon>
        <taxon>Micrococcaceae</taxon>
        <taxon>Micrococcus</taxon>
    </lineage>
</organism>
<proteinExistence type="predicted"/>
<feature type="domain" description="Acyl-CoA dehydrogenase C-terminal" evidence="3">
    <location>
        <begin position="251"/>
        <end position="389"/>
    </location>
</feature>
<dbReference type="GO" id="GO:0006552">
    <property type="term" value="P:L-leucine catabolic process"/>
    <property type="evidence" value="ECO:0007669"/>
    <property type="project" value="TreeGrafter"/>
</dbReference>
<dbReference type="AlphaFoldDB" id="A0A1R4IPH7"/>